<dbReference type="GO" id="GO:0000731">
    <property type="term" value="P:DNA synthesis involved in DNA repair"/>
    <property type="evidence" value="ECO:0007669"/>
    <property type="project" value="TreeGrafter"/>
</dbReference>
<dbReference type="SUPFAM" id="SSF52540">
    <property type="entry name" value="P-loop containing nucleoside triphosphate hydrolases"/>
    <property type="match status" value="1"/>
</dbReference>
<dbReference type="InterPro" id="IPR054787">
    <property type="entry name" value="TrlF_ATPase"/>
</dbReference>
<dbReference type="GO" id="GO:0016887">
    <property type="term" value="F:ATP hydrolysis activity"/>
    <property type="evidence" value="ECO:0007669"/>
    <property type="project" value="InterPro"/>
</dbReference>
<gene>
    <name evidence="2" type="ORF">MSSAC_2403</name>
</gene>
<sequence length="921" mass="104719">MVSCWDWVGAKWWKFDFHTHTPASDDYGKGSDQRELRMISPKDWLLNYMKAEIDCVAVTDHNSGAWIDPLKQALSELEAENPPEFRPICLFPGVELTMQGNIHILALFPCEKTTSDIDNLLGAVKFRGTKGSSDACSECSAIEVLDEIQKENGIAIPAHVDEENGLFVFHGTTLEQVLDHKGIIAMEIKSLSYRKPQTYIDKKLNWAEVLGTDAHHPTGSSGLFYPGSHFTWVKMSEPSFDGLKLALIDGNISIKRSDSFSGNPNIHGLLAIESITIDNGRFIGRPTSFICRFNPWLNTIIGGRGTGKSTVIEFLRIALDRKEELPKSLEKDFNKYGEIPKSRQDEGLLIGESAFTVCFRKNGGRFLIKWSISDKCHIIEEETSPGEWVLSEGDIKQRFPVRIYSQKQIFELAKNPQALLKIIDDASDVSFRDWKFEWDELISKYLSIKAQIREIETGLHEESSIHGQLDDIKRKLDVFENAGHANILKCYQLRQDQEKAIETWENSWDNIAEQVKDLAEELEPSEVISHYLSLKRSEDQELIDETSSIIDKFQEFQEELLHIATRIDDTWKAWIDRKRSLMIIEKITSANRDYNDLLCKLSEVGTSDPAAYGPLVKQRQELEQKLENFTKKRVFLMQLQQKASECLIRVHEHREKITQLREDFLNKTLEGNSYVQISVIPYGNKDAVEGEFRDLINRSIGGFDKDIGSIDGDEGYLSLLYRDNGQTMEKRLENLKTSISLIFDGNIEAVESAKDQRFVSHIQKLTPEQIDRLQCWYPEDSLYVKYSLKNSGKFKPVEQGSPGQKTAALLAFVLSYGDEPLILDQPEDDLDNSLIYDLIVTELREIKQSRQVIVVTHNANIVVNGDAENVIALDISSSSGTTKVITQDCLQKPSIRDEICHVMEGGKVAFDQRYKRITAGK</sequence>
<protein>
    <submittedName>
        <fullName evidence="2">ATPase involved in DNA repair</fullName>
    </submittedName>
</protein>
<dbReference type="EMBL" id="CP009508">
    <property type="protein sequence ID" value="AKB36993.1"/>
    <property type="molecule type" value="Genomic_DNA"/>
</dbReference>
<accession>A0A0E3PP43</accession>
<dbReference type="GO" id="GO:0005524">
    <property type="term" value="F:ATP binding"/>
    <property type="evidence" value="ECO:0007669"/>
    <property type="project" value="InterPro"/>
</dbReference>
<dbReference type="Proteomes" id="UP000033123">
    <property type="component" value="Chromosome"/>
</dbReference>
<proteinExistence type="predicted"/>
<dbReference type="HOGENOM" id="CLU_006611_1_0_2"/>
<dbReference type="PANTHER" id="PTHR32182:SF22">
    <property type="entry name" value="ATP-DEPENDENT ENDONUCLEASE, OLD FAMILY-RELATED"/>
    <property type="match status" value="1"/>
</dbReference>
<evidence type="ECO:0000313" key="3">
    <source>
        <dbReference type="Proteomes" id="UP000033123"/>
    </source>
</evidence>
<dbReference type="Gene3D" id="3.40.50.300">
    <property type="entry name" value="P-loop containing nucleotide triphosphate hydrolases"/>
    <property type="match status" value="2"/>
</dbReference>
<organism evidence="2 3">
    <name type="scientific">Methanosarcina siciliae C2J</name>
    <dbReference type="NCBI Taxonomy" id="1434118"/>
    <lineage>
        <taxon>Archaea</taxon>
        <taxon>Methanobacteriati</taxon>
        <taxon>Methanobacteriota</taxon>
        <taxon>Stenosarchaea group</taxon>
        <taxon>Methanomicrobia</taxon>
        <taxon>Methanosarcinales</taxon>
        <taxon>Methanosarcinaceae</taxon>
        <taxon>Methanosarcina</taxon>
    </lineage>
</organism>
<dbReference type="AlphaFoldDB" id="A0A0E3PP43"/>
<dbReference type="GeneID" id="24872048"/>
<dbReference type="InterPro" id="IPR027417">
    <property type="entry name" value="P-loop_NTPase"/>
</dbReference>
<dbReference type="GO" id="GO:0006302">
    <property type="term" value="P:double-strand break repair"/>
    <property type="evidence" value="ECO:0007669"/>
    <property type="project" value="InterPro"/>
</dbReference>
<evidence type="ECO:0000313" key="2">
    <source>
        <dbReference type="EMBL" id="AKB36993.1"/>
    </source>
</evidence>
<feature type="domain" description="ATPase AAA-type core" evidence="1">
    <location>
        <begin position="645"/>
        <end position="862"/>
    </location>
</feature>
<evidence type="ECO:0000259" key="1">
    <source>
        <dbReference type="Pfam" id="PF13304"/>
    </source>
</evidence>
<dbReference type="PANTHER" id="PTHR32182">
    <property type="entry name" value="DNA REPLICATION AND REPAIR PROTEIN RECF"/>
    <property type="match status" value="1"/>
</dbReference>
<dbReference type="Gene3D" id="3.20.20.140">
    <property type="entry name" value="Metal-dependent hydrolases"/>
    <property type="match status" value="1"/>
</dbReference>
<dbReference type="PATRIC" id="fig|1434118.4.peg.3114"/>
<name>A0A0E3PP43_9EURY</name>
<dbReference type="RefSeq" id="WP_048183132.1">
    <property type="nucleotide sequence ID" value="NZ_CP009508.1"/>
</dbReference>
<dbReference type="Pfam" id="PF13304">
    <property type="entry name" value="AAA_21"/>
    <property type="match status" value="1"/>
</dbReference>
<dbReference type="InterPro" id="IPR016195">
    <property type="entry name" value="Pol/histidinol_Pase-like"/>
</dbReference>
<dbReference type="KEGG" id="msj:MSSAC_2403"/>
<dbReference type="NCBIfam" id="NF045780">
    <property type="entry name" value="TrlF_fam_ATP"/>
    <property type="match status" value="1"/>
</dbReference>
<dbReference type="SUPFAM" id="SSF89550">
    <property type="entry name" value="PHP domain-like"/>
    <property type="match status" value="1"/>
</dbReference>
<dbReference type="InterPro" id="IPR003959">
    <property type="entry name" value="ATPase_AAA_core"/>
</dbReference>
<reference evidence="2 3" key="1">
    <citation type="submission" date="2014-07" db="EMBL/GenBank/DDBJ databases">
        <title>Methanogenic archaea and the global carbon cycle.</title>
        <authorList>
            <person name="Henriksen J.R."/>
            <person name="Luke J."/>
            <person name="Reinhart S."/>
            <person name="Benedict M.N."/>
            <person name="Youngblut N.D."/>
            <person name="Metcalf M.E."/>
            <person name="Whitaker R.J."/>
            <person name="Metcalf W.W."/>
        </authorList>
    </citation>
    <scope>NUCLEOTIDE SEQUENCE [LARGE SCALE GENOMIC DNA]</scope>
    <source>
        <strain evidence="2 3">C2J</strain>
    </source>
</reference>